<protein>
    <submittedName>
        <fullName evidence="1">Uncharacterized protein</fullName>
    </submittedName>
</protein>
<accession>A0A0E9SV74</accession>
<evidence type="ECO:0000313" key="1">
    <source>
        <dbReference type="EMBL" id="JAH45162.1"/>
    </source>
</evidence>
<sequence length="55" mass="6653">MYFIDTFISQNTALLCAYDVLVSASLESWYYLPNTRQPFDINCIQFYFRTFFVFK</sequence>
<dbReference type="EMBL" id="GBXM01063415">
    <property type="protein sequence ID" value="JAH45162.1"/>
    <property type="molecule type" value="Transcribed_RNA"/>
</dbReference>
<dbReference type="AlphaFoldDB" id="A0A0E9SV74"/>
<reference evidence="1" key="1">
    <citation type="submission" date="2014-11" db="EMBL/GenBank/DDBJ databases">
        <authorList>
            <person name="Amaro Gonzalez C."/>
        </authorList>
    </citation>
    <scope>NUCLEOTIDE SEQUENCE</scope>
</reference>
<reference evidence="1" key="2">
    <citation type="journal article" date="2015" name="Fish Shellfish Immunol.">
        <title>Early steps in the European eel (Anguilla anguilla)-Vibrio vulnificus interaction in the gills: Role of the RtxA13 toxin.</title>
        <authorList>
            <person name="Callol A."/>
            <person name="Pajuelo D."/>
            <person name="Ebbesson L."/>
            <person name="Teles M."/>
            <person name="MacKenzie S."/>
            <person name="Amaro C."/>
        </authorList>
    </citation>
    <scope>NUCLEOTIDE SEQUENCE</scope>
</reference>
<organism evidence="1">
    <name type="scientific">Anguilla anguilla</name>
    <name type="common">European freshwater eel</name>
    <name type="synonym">Muraena anguilla</name>
    <dbReference type="NCBI Taxonomy" id="7936"/>
    <lineage>
        <taxon>Eukaryota</taxon>
        <taxon>Metazoa</taxon>
        <taxon>Chordata</taxon>
        <taxon>Craniata</taxon>
        <taxon>Vertebrata</taxon>
        <taxon>Euteleostomi</taxon>
        <taxon>Actinopterygii</taxon>
        <taxon>Neopterygii</taxon>
        <taxon>Teleostei</taxon>
        <taxon>Anguilliformes</taxon>
        <taxon>Anguillidae</taxon>
        <taxon>Anguilla</taxon>
    </lineage>
</organism>
<name>A0A0E9SV74_ANGAN</name>
<proteinExistence type="predicted"/>